<dbReference type="AlphaFoldDB" id="A0A7X1GIJ5"/>
<evidence type="ECO:0000313" key="2">
    <source>
        <dbReference type="EMBL" id="MBC2693036.1"/>
    </source>
</evidence>
<accession>A0A7X1GIJ5</accession>
<name>A0A7X1GIJ5_9PSED</name>
<evidence type="ECO:0000256" key="1">
    <source>
        <dbReference type="SAM" id="Phobius"/>
    </source>
</evidence>
<dbReference type="EMBL" id="JACMYG010000038">
    <property type="protein sequence ID" value="MBC2693036.1"/>
    <property type="molecule type" value="Genomic_DNA"/>
</dbReference>
<keyword evidence="3" id="KW-1185">Reference proteome</keyword>
<organism evidence="2 3">
    <name type="scientific">Pseudomonas kielensis</name>
    <dbReference type="NCBI Taxonomy" id="2762577"/>
    <lineage>
        <taxon>Bacteria</taxon>
        <taxon>Pseudomonadati</taxon>
        <taxon>Pseudomonadota</taxon>
        <taxon>Gammaproteobacteria</taxon>
        <taxon>Pseudomonadales</taxon>
        <taxon>Pseudomonadaceae</taxon>
        <taxon>Pseudomonas</taxon>
    </lineage>
</organism>
<protein>
    <submittedName>
        <fullName evidence="2">Amino acid ABC transporter permease</fullName>
    </submittedName>
</protein>
<comment type="caution">
    <text evidence="2">The sequence shown here is derived from an EMBL/GenBank/DDBJ whole genome shotgun (WGS) entry which is preliminary data.</text>
</comment>
<proteinExistence type="predicted"/>
<reference evidence="2 3" key="1">
    <citation type="submission" date="2020-08" db="EMBL/GenBank/DDBJ databases">
        <title>Pseudomonas sp. nov.</title>
        <authorList>
            <person name="Gieschler S."/>
            <person name="Fiedler G."/>
            <person name="Brinks E."/>
            <person name="Boehnlein C."/>
            <person name="Franz C.M.A.P."/>
            <person name="Kabisch J."/>
        </authorList>
    </citation>
    <scope>NUCLEOTIDE SEQUENCE [LARGE SCALE GENOMIC DNA]</scope>
    <source>
        <strain evidence="2 3">MBT-1</strain>
    </source>
</reference>
<feature type="transmembrane region" description="Helical" evidence="1">
    <location>
        <begin position="20"/>
        <end position="42"/>
    </location>
</feature>
<gene>
    <name evidence="2" type="ORF">H7995_24925</name>
</gene>
<dbReference type="Proteomes" id="UP000526003">
    <property type="component" value="Unassembled WGS sequence"/>
</dbReference>
<evidence type="ECO:0000313" key="3">
    <source>
        <dbReference type="Proteomes" id="UP000526003"/>
    </source>
</evidence>
<feature type="non-terminal residue" evidence="2">
    <location>
        <position position="44"/>
    </location>
</feature>
<sequence>MIELLQEYWRPFLYSDGYHITGLAMTMWLLSASICIGFLVSIPL</sequence>
<keyword evidence="1" id="KW-0812">Transmembrane</keyword>
<keyword evidence="1" id="KW-0472">Membrane</keyword>
<keyword evidence="1" id="KW-1133">Transmembrane helix</keyword>